<proteinExistence type="inferred from homology"/>
<comment type="caution">
    <text evidence="6">The sequence shown here is derived from an EMBL/GenBank/DDBJ whole genome shotgun (WGS) entry which is preliminary data.</text>
</comment>
<feature type="signal peptide" evidence="4">
    <location>
        <begin position="1"/>
        <end position="26"/>
    </location>
</feature>
<reference evidence="6 7" key="1">
    <citation type="submission" date="2024-09" db="EMBL/GenBank/DDBJ databases">
        <authorList>
            <person name="Sun Q."/>
            <person name="Mori K."/>
        </authorList>
    </citation>
    <scope>NUCLEOTIDE SEQUENCE [LARGE SCALE GENOMIC DNA]</scope>
    <source>
        <strain evidence="6 7">TBRC 5777</strain>
    </source>
</reference>
<dbReference type="Pfam" id="PF00496">
    <property type="entry name" value="SBP_bac_5"/>
    <property type="match status" value="1"/>
</dbReference>
<evidence type="ECO:0000256" key="3">
    <source>
        <dbReference type="ARBA" id="ARBA00022729"/>
    </source>
</evidence>
<feature type="chain" id="PRO_5045179720" evidence="4">
    <location>
        <begin position="27"/>
        <end position="499"/>
    </location>
</feature>
<dbReference type="InterPro" id="IPR000914">
    <property type="entry name" value="SBP_5_dom"/>
</dbReference>
<keyword evidence="3 4" id="KW-0732">Signal</keyword>
<evidence type="ECO:0000256" key="2">
    <source>
        <dbReference type="ARBA" id="ARBA00005695"/>
    </source>
</evidence>
<evidence type="ECO:0000256" key="1">
    <source>
        <dbReference type="ARBA" id="ARBA00004418"/>
    </source>
</evidence>
<dbReference type="Proteomes" id="UP001589865">
    <property type="component" value="Unassembled WGS sequence"/>
</dbReference>
<dbReference type="PANTHER" id="PTHR30290">
    <property type="entry name" value="PERIPLASMIC BINDING COMPONENT OF ABC TRANSPORTER"/>
    <property type="match status" value="1"/>
</dbReference>
<dbReference type="PANTHER" id="PTHR30290:SF38">
    <property type="entry name" value="D,D-DIPEPTIDE-BINDING PERIPLASMIC PROTEIN DDPA-RELATED"/>
    <property type="match status" value="1"/>
</dbReference>
<comment type="subcellular location">
    <subcellularLocation>
        <location evidence="1">Periplasm</location>
    </subcellularLocation>
</comment>
<feature type="domain" description="Solute-binding protein family 5" evidence="5">
    <location>
        <begin position="71"/>
        <end position="421"/>
    </location>
</feature>
<dbReference type="EMBL" id="JBHLUN010000008">
    <property type="protein sequence ID" value="MFC0409125.1"/>
    <property type="molecule type" value="Genomic_DNA"/>
</dbReference>
<evidence type="ECO:0000313" key="6">
    <source>
        <dbReference type="EMBL" id="MFC0409125.1"/>
    </source>
</evidence>
<comment type="similarity">
    <text evidence="2">Belongs to the bacterial solute-binding protein 5 family.</text>
</comment>
<organism evidence="6 7">
    <name type="scientific">Roseomonas elaeocarpi</name>
    <dbReference type="NCBI Taxonomy" id="907779"/>
    <lineage>
        <taxon>Bacteria</taxon>
        <taxon>Pseudomonadati</taxon>
        <taxon>Pseudomonadota</taxon>
        <taxon>Alphaproteobacteria</taxon>
        <taxon>Acetobacterales</taxon>
        <taxon>Roseomonadaceae</taxon>
        <taxon>Roseomonas</taxon>
    </lineage>
</organism>
<evidence type="ECO:0000256" key="4">
    <source>
        <dbReference type="SAM" id="SignalP"/>
    </source>
</evidence>
<dbReference type="InterPro" id="IPR039424">
    <property type="entry name" value="SBP_5"/>
</dbReference>
<dbReference type="Gene3D" id="3.40.190.10">
    <property type="entry name" value="Periplasmic binding protein-like II"/>
    <property type="match status" value="1"/>
</dbReference>
<dbReference type="RefSeq" id="WP_377044872.1">
    <property type="nucleotide sequence ID" value="NZ_JBHLUN010000008.1"/>
</dbReference>
<dbReference type="PIRSF" id="PIRSF002741">
    <property type="entry name" value="MppA"/>
    <property type="match status" value="1"/>
</dbReference>
<dbReference type="InterPro" id="IPR030678">
    <property type="entry name" value="Peptide/Ni-bd"/>
</dbReference>
<evidence type="ECO:0000259" key="5">
    <source>
        <dbReference type="Pfam" id="PF00496"/>
    </source>
</evidence>
<accession>A0ABV6JTS2</accession>
<gene>
    <name evidence="6" type="ORF">ACFFGY_12760</name>
</gene>
<dbReference type="Gene3D" id="3.90.76.10">
    <property type="entry name" value="Dipeptide-binding Protein, Domain 1"/>
    <property type="match status" value="1"/>
</dbReference>
<dbReference type="Gene3D" id="3.10.105.10">
    <property type="entry name" value="Dipeptide-binding Protein, Domain 3"/>
    <property type="match status" value="1"/>
</dbReference>
<keyword evidence="7" id="KW-1185">Reference proteome</keyword>
<name>A0ABV6JTS2_9PROT</name>
<protein>
    <submittedName>
        <fullName evidence="6">ABC transporter substrate-binding protein</fullName>
    </submittedName>
</protein>
<evidence type="ECO:0000313" key="7">
    <source>
        <dbReference type="Proteomes" id="UP001589865"/>
    </source>
</evidence>
<sequence>MRRSMGSLLGAALLLGTLTPMAPARADANLFVVDLATDPASLDPHLQWDPDSYAVYRNVFDNLLARDVSGKIVPQVATSWHYDSPTQISFEIRDDIRFQDGTPLTPEDVVFSVRRITDPAFRSPQLSQFDQITAAEVTGPHTVRLTTRTAYPVLLAQLTKLSIVPKAVVEREGANFNAQPVGSGPYRFVSRTQGVRVELAANDTYWRGKPPFPRVEMRPVPDESTRIADVRTGRADITRLLSTDNADQLRSDAAMQVFWAPTERVTLLMLNTQDGPTRDPKVREAIAHAIDRDTIIEALLRGYAKPVNVPLTPASFGFTDLPAYGYDPDKARAMLREAGVAPGTAISFLTSPVFDQRIVQALQQMLVDVGFDAKISTVDAANYLRLRQGRPDEAGQASYFRWSCGCQDADGTLFPLFHSSSQWAKYSDPAVDRLLETGRNTLDEGARQAAYRTALEKIHADVPAVPLFQDVVMFAARRPVRFQPTANESFSLMEMRWVP</sequence>
<dbReference type="SUPFAM" id="SSF53850">
    <property type="entry name" value="Periplasmic binding protein-like II"/>
    <property type="match status" value="1"/>
</dbReference>